<keyword evidence="2" id="KW-1133">Transmembrane helix</keyword>
<dbReference type="Proteomes" id="UP000199120">
    <property type="component" value="Unassembled WGS sequence"/>
</dbReference>
<keyword evidence="4" id="KW-1185">Reference proteome</keyword>
<dbReference type="AlphaFoldDB" id="A0A1H7MK44"/>
<protein>
    <submittedName>
        <fullName evidence="3">Uncharacterized protein</fullName>
    </submittedName>
</protein>
<evidence type="ECO:0000313" key="4">
    <source>
        <dbReference type="Proteomes" id="UP000199120"/>
    </source>
</evidence>
<sequence length="165" mass="16570">MISLPRTAAAPAGPGGGRDSLSPAGRSGAPRISLRPSATLVVFPVVSLLVAAAALWTALAPWLGGWRAAPATLAFAAAAGLGAVAWCRRQPHSIEIGPDGVEAFARDGARLASGRLTGCAQWGGALLVLAVGVGRSRRTLLVAADAIAPEAFRELAVRGCCASGR</sequence>
<evidence type="ECO:0000313" key="3">
    <source>
        <dbReference type="EMBL" id="SEL11439.1"/>
    </source>
</evidence>
<gene>
    <name evidence="3" type="ORF">SAMN05192542_10544</name>
</gene>
<dbReference type="RefSeq" id="WP_208325454.1">
    <property type="nucleotide sequence ID" value="NZ_FNSR01000001.1"/>
</dbReference>
<evidence type="ECO:0000256" key="2">
    <source>
        <dbReference type="SAM" id="Phobius"/>
    </source>
</evidence>
<feature type="transmembrane region" description="Helical" evidence="2">
    <location>
        <begin position="68"/>
        <end position="87"/>
    </location>
</feature>
<name>A0A1H7MK44_9BURK</name>
<keyword evidence="2" id="KW-0812">Transmembrane</keyword>
<reference evidence="4" key="1">
    <citation type="submission" date="2016-10" db="EMBL/GenBank/DDBJ databases">
        <authorList>
            <person name="Varghese N."/>
            <person name="Submissions S."/>
        </authorList>
    </citation>
    <scope>NUCLEOTIDE SEQUENCE [LARGE SCALE GENOMIC DNA]</scope>
    <source>
        <strain evidence="4">LMG 26416</strain>
    </source>
</reference>
<feature type="transmembrane region" description="Helical" evidence="2">
    <location>
        <begin position="40"/>
        <end position="62"/>
    </location>
</feature>
<organism evidence="3 4">
    <name type="scientific">Paraburkholderia caballeronis</name>
    <dbReference type="NCBI Taxonomy" id="416943"/>
    <lineage>
        <taxon>Bacteria</taxon>
        <taxon>Pseudomonadati</taxon>
        <taxon>Pseudomonadota</taxon>
        <taxon>Betaproteobacteria</taxon>
        <taxon>Burkholderiales</taxon>
        <taxon>Burkholderiaceae</taxon>
        <taxon>Paraburkholderia</taxon>
    </lineage>
</organism>
<feature type="region of interest" description="Disordered" evidence="1">
    <location>
        <begin position="1"/>
        <end position="28"/>
    </location>
</feature>
<proteinExistence type="predicted"/>
<keyword evidence="2" id="KW-0472">Membrane</keyword>
<evidence type="ECO:0000256" key="1">
    <source>
        <dbReference type="SAM" id="MobiDB-lite"/>
    </source>
</evidence>
<accession>A0A1H7MK44</accession>
<dbReference type="STRING" id="416943.SAMN05445871_1268"/>
<dbReference type="EMBL" id="FOAJ01000005">
    <property type="protein sequence ID" value="SEL11439.1"/>
    <property type="molecule type" value="Genomic_DNA"/>
</dbReference>